<evidence type="ECO:0000313" key="4">
    <source>
        <dbReference type="Proteomes" id="UP001176961"/>
    </source>
</evidence>
<protein>
    <recommendedName>
        <fullName evidence="2">Deltamethrin resistance protein prag01 domain-containing protein</fullName>
    </recommendedName>
</protein>
<organism evidence="3 4">
    <name type="scientific">Cylicocyclus nassatus</name>
    <name type="common">Nematode worm</name>
    <dbReference type="NCBI Taxonomy" id="53992"/>
    <lineage>
        <taxon>Eukaryota</taxon>
        <taxon>Metazoa</taxon>
        <taxon>Ecdysozoa</taxon>
        <taxon>Nematoda</taxon>
        <taxon>Chromadorea</taxon>
        <taxon>Rhabditida</taxon>
        <taxon>Rhabditina</taxon>
        <taxon>Rhabditomorpha</taxon>
        <taxon>Strongyloidea</taxon>
        <taxon>Strongylidae</taxon>
        <taxon>Cylicocyclus</taxon>
    </lineage>
</organism>
<dbReference type="Pfam" id="PF16020">
    <property type="entry name" value="Deltameth_res"/>
    <property type="match status" value="1"/>
</dbReference>
<name>A0AA36GY14_CYLNA</name>
<dbReference type="Proteomes" id="UP001176961">
    <property type="component" value="Unassembled WGS sequence"/>
</dbReference>
<dbReference type="AlphaFoldDB" id="A0AA36GY14"/>
<reference evidence="3" key="1">
    <citation type="submission" date="2023-07" db="EMBL/GenBank/DDBJ databases">
        <authorList>
            <consortium name="CYATHOMIX"/>
        </authorList>
    </citation>
    <scope>NUCLEOTIDE SEQUENCE</scope>
    <source>
        <strain evidence="3">N/A</strain>
    </source>
</reference>
<proteinExistence type="predicted"/>
<dbReference type="EMBL" id="CATQJL010000223">
    <property type="protein sequence ID" value="CAJ0600237.1"/>
    <property type="molecule type" value="Genomic_DNA"/>
</dbReference>
<evidence type="ECO:0000256" key="1">
    <source>
        <dbReference type="SAM" id="Phobius"/>
    </source>
</evidence>
<feature type="transmembrane region" description="Helical" evidence="1">
    <location>
        <begin position="79"/>
        <end position="102"/>
    </location>
</feature>
<feature type="domain" description="Deltamethrin resistance protein prag01" evidence="2">
    <location>
        <begin position="58"/>
        <end position="102"/>
    </location>
</feature>
<dbReference type="InterPro" id="IPR031973">
    <property type="entry name" value="Deltameth_res_prag01"/>
</dbReference>
<comment type="caution">
    <text evidence="3">The sequence shown here is derived from an EMBL/GenBank/DDBJ whole genome shotgun (WGS) entry which is preliminary data.</text>
</comment>
<keyword evidence="4" id="KW-1185">Reference proteome</keyword>
<keyword evidence="1" id="KW-1133">Transmembrane helix</keyword>
<keyword evidence="1" id="KW-0812">Transmembrane</keyword>
<evidence type="ECO:0000313" key="3">
    <source>
        <dbReference type="EMBL" id="CAJ0600237.1"/>
    </source>
</evidence>
<gene>
    <name evidence="3" type="ORF">CYNAS_LOCUS12220</name>
</gene>
<evidence type="ECO:0000259" key="2">
    <source>
        <dbReference type="Pfam" id="PF16020"/>
    </source>
</evidence>
<sequence>MFGTKFIRGFLEVKMNRALVSRVMALRRTLMVHPKRSGSGGGHHEIMNPGPPVTYDYVPVPFQPYGKVYAELQQKFNRYLLISTAMFVTSIALAIYTDLFAWDALTKPSSYRNRHKNN</sequence>
<accession>A0AA36GY14</accession>
<keyword evidence="1" id="KW-0472">Membrane</keyword>